<dbReference type="InterPro" id="IPR019618">
    <property type="entry name" value="Spore_germination_GerPA"/>
</dbReference>
<dbReference type="PANTHER" id="PTHR37808">
    <property type="entry name" value="SPORE GERMINATION PROTEIN-LIKE PROTEIN YDZR-RELATED"/>
    <property type="match status" value="1"/>
</dbReference>
<comment type="caution">
    <text evidence="1">The sequence shown here is derived from an EMBL/GenBank/DDBJ whole genome shotgun (WGS) entry which is preliminary data.</text>
</comment>
<evidence type="ECO:0000313" key="2">
    <source>
        <dbReference type="Proteomes" id="UP000276443"/>
    </source>
</evidence>
<dbReference type="Proteomes" id="UP000276443">
    <property type="component" value="Unassembled WGS sequence"/>
</dbReference>
<organism evidence="1 2">
    <name type="scientific">Aquisalibacillus elongatus</name>
    <dbReference type="NCBI Taxonomy" id="485577"/>
    <lineage>
        <taxon>Bacteria</taxon>
        <taxon>Bacillati</taxon>
        <taxon>Bacillota</taxon>
        <taxon>Bacilli</taxon>
        <taxon>Bacillales</taxon>
        <taxon>Bacillaceae</taxon>
        <taxon>Aquisalibacillus</taxon>
    </lineage>
</organism>
<proteinExistence type="predicted"/>
<keyword evidence="2" id="KW-1185">Reference proteome</keyword>
<reference evidence="1 2" key="1">
    <citation type="submission" date="2018-11" db="EMBL/GenBank/DDBJ databases">
        <title>Genomic Encyclopedia of Type Strains, Phase IV (KMG-IV): sequencing the most valuable type-strain genomes for metagenomic binning, comparative biology and taxonomic classification.</title>
        <authorList>
            <person name="Goeker M."/>
        </authorList>
    </citation>
    <scope>NUCLEOTIDE SEQUENCE [LARGE SCALE GENOMIC DNA]</scope>
    <source>
        <strain evidence="1 2">DSM 18090</strain>
    </source>
</reference>
<evidence type="ECO:0000313" key="1">
    <source>
        <dbReference type="EMBL" id="RPF52066.1"/>
    </source>
</evidence>
<dbReference type="RefSeq" id="WP_124222182.1">
    <property type="nucleotide sequence ID" value="NZ_RKRF01000010.1"/>
</dbReference>
<dbReference type="Pfam" id="PF10676">
    <property type="entry name" value="gerPA"/>
    <property type="match status" value="1"/>
</dbReference>
<name>A0A3N5B344_9BACI</name>
<protein>
    <submittedName>
        <fullName evidence="1">Spore germination protein PA</fullName>
    </submittedName>
</protein>
<dbReference type="OrthoDB" id="2691926at2"/>
<dbReference type="PANTHER" id="PTHR37808:SF3">
    <property type="entry name" value="SPORE GERMINATION PROTEIN GERPA-RELATED"/>
    <property type="match status" value="1"/>
</dbReference>
<sequence length="66" mass="6854">MAAFVGAVKVNSVSSSAVFHIGDSYYIQPISSAKTYAGGGSFNTGNGINVSLGQSKTIVFDQDYID</sequence>
<accession>A0A3N5B344</accession>
<dbReference type="AlphaFoldDB" id="A0A3N5B344"/>
<dbReference type="EMBL" id="RKRF01000010">
    <property type="protein sequence ID" value="RPF52066.1"/>
    <property type="molecule type" value="Genomic_DNA"/>
</dbReference>
<gene>
    <name evidence="1" type="ORF">EDC24_2056</name>
</gene>